<evidence type="ECO:0000313" key="4">
    <source>
        <dbReference type="Proteomes" id="UP000646827"/>
    </source>
</evidence>
<evidence type="ECO:0000256" key="1">
    <source>
        <dbReference type="SAM" id="MobiDB-lite"/>
    </source>
</evidence>
<keyword evidence="4" id="KW-1185">Reference proteome</keyword>
<reference evidence="3 4" key="1">
    <citation type="submission" date="2020-12" db="EMBL/GenBank/DDBJ databases">
        <title>Metabolic potential, ecology and presence of endohyphal bacteria is reflected in genomic diversity of Mucoromycotina.</title>
        <authorList>
            <person name="Muszewska A."/>
            <person name="Okrasinska A."/>
            <person name="Steczkiewicz K."/>
            <person name="Drgas O."/>
            <person name="Orlowska M."/>
            <person name="Perlinska-Lenart U."/>
            <person name="Aleksandrzak-Piekarczyk T."/>
            <person name="Szatraj K."/>
            <person name="Zielenkiewicz U."/>
            <person name="Pilsyk S."/>
            <person name="Malc E."/>
            <person name="Mieczkowski P."/>
            <person name="Kruszewska J.S."/>
            <person name="Biernat P."/>
            <person name="Pawlowska J."/>
        </authorList>
    </citation>
    <scope>NUCLEOTIDE SEQUENCE [LARGE SCALE GENOMIC DNA]</scope>
    <source>
        <strain evidence="3 4">CBS 142.35</strain>
    </source>
</reference>
<protein>
    <submittedName>
        <fullName evidence="3">Uncharacterized protein</fullName>
    </submittedName>
</protein>
<dbReference type="EMBL" id="JAEPRB010000198">
    <property type="protein sequence ID" value="KAG2219040.1"/>
    <property type="molecule type" value="Genomic_DNA"/>
</dbReference>
<evidence type="ECO:0000256" key="2">
    <source>
        <dbReference type="SAM" id="SignalP"/>
    </source>
</evidence>
<feature type="compositionally biased region" description="Polar residues" evidence="1">
    <location>
        <begin position="76"/>
        <end position="98"/>
    </location>
</feature>
<feature type="signal peptide" evidence="2">
    <location>
        <begin position="1"/>
        <end position="23"/>
    </location>
</feature>
<feature type="compositionally biased region" description="Basic and acidic residues" evidence="1">
    <location>
        <begin position="134"/>
        <end position="167"/>
    </location>
</feature>
<proteinExistence type="predicted"/>
<dbReference type="OrthoDB" id="10632003at2759"/>
<feature type="compositionally biased region" description="Basic and acidic residues" evidence="1">
    <location>
        <begin position="99"/>
        <end position="112"/>
    </location>
</feature>
<keyword evidence="2" id="KW-0732">Signal</keyword>
<dbReference type="Proteomes" id="UP000646827">
    <property type="component" value="Unassembled WGS sequence"/>
</dbReference>
<feature type="compositionally biased region" description="Polar residues" evidence="1">
    <location>
        <begin position="114"/>
        <end position="133"/>
    </location>
</feature>
<feature type="compositionally biased region" description="Low complexity" evidence="1">
    <location>
        <begin position="37"/>
        <end position="57"/>
    </location>
</feature>
<gene>
    <name evidence="3" type="ORF">INT45_003931</name>
</gene>
<sequence length="167" mass="17978">MKFLTLTAVASFVLAFGSLSAQALPIENTEGAVIPHGNQIVGQQPGQQPGQQVGDQQATGNSEKIPAEEHNKRTVDQATNPTPGQQEDQAPGQQATSENQKKPAEEHSKRAVDQATNTTPGQQVNQVPGQHATSNEEKNKDGNQPDKRASDKHEKESSKQTVKERDI</sequence>
<feature type="chain" id="PRO_5034688390" evidence="2">
    <location>
        <begin position="24"/>
        <end position="167"/>
    </location>
</feature>
<dbReference type="AlphaFoldDB" id="A0A8H7RY67"/>
<comment type="caution">
    <text evidence="3">The sequence shown here is derived from an EMBL/GenBank/DDBJ whole genome shotgun (WGS) entry which is preliminary data.</text>
</comment>
<organism evidence="3 4">
    <name type="scientific">Circinella minor</name>
    <dbReference type="NCBI Taxonomy" id="1195481"/>
    <lineage>
        <taxon>Eukaryota</taxon>
        <taxon>Fungi</taxon>
        <taxon>Fungi incertae sedis</taxon>
        <taxon>Mucoromycota</taxon>
        <taxon>Mucoromycotina</taxon>
        <taxon>Mucoromycetes</taxon>
        <taxon>Mucorales</taxon>
        <taxon>Lichtheimiaceae</taxon>
        <taxon>Circinella</taxon>
    </lineage>
</organism>
<name>A0A8H7RY67_9FUNG</name>
<feature type="region of interest" description="Disordered" evidence="1">
    <location>
        <begin position="37"/>
        <end position="167"/>
    </location>
</feature>
<feature type="compositionally biased region" description="Basic and acidic residues" evidence="1">
    <location>
        <begin position="65"/>
        <end position="75"/>
    </location>
</feature>
<accession>A0A8H7RY67</accession>
<evidence type="ECO:0000313" key="3">
    <source>
        <dbReference type="EMBL" id="KAG2219040.1"/>
    </source>
</evidence>